<dbReference type="EMBL" id="BLXT01007408">
    <property type="protein sequence ID" value="GFO39096.1"/>
    <property type="molecule type" value="Genomic_DNA"/>
</dbReference>
<organism evidence="1 2">
    <name type="scientific">Plakobranchus ocellatus</name>
    <dbReference type="NCBI Taxonomy" id="259542"/>
    <lineage>
        <taxon>Eukaryota</taxon>
        <taxon>Metazoa</taxon>
        <taxon>Spiralia</taxon>
        <taxon>Lophotrochozoa</taxon>
        <taxon>Mollusca</taxon>
        <taxon>Gastropoda</taxon>
        <taxon>Heterobranchia</taxon>
        <taxon>Euthyneura</taxon>
        <taxon>Panpulmonata</taxon>
        <taxon>Sacoglossa</taxon>
        <taxon>Placobranchoidea</taxon>
        <taxon>Plakobranchidae</taxon>
        <taxon>Plakobranchus</taxon>
    </lineage>
</organism>
<gene>
    <name evidence="1" type="ORF">PoB_006560100</name>
</gene>
<protein>
    <submittedName>
        <fullName evidence="1">Uncharacterized protein</fullName>
    </submittedName>
</protein>
<evidence type="ECO:0000313" key="1">
    <source>
        <dbReference type="EMBL" id="GFO39096.1"/>
    </source>
</evidence>
<reference evidence="1 2" key="1">
    <citation type="journal article" date="2021" name="Elife">
        <title>Chloroplast acquisition without the gene transfer in kleptoplastic sea slugs, Plakobranchus ocellatus.</title>
        <authorList>
            <person name="Maeda T."/>
            <person name="Takahashi S."/>
            <person name="Yoshida T."/>
            <person name="Shimamura S."/>
            <person name="Takaki Y."/>
            <person name="Nagai Y."/>
            <person name="Toyoda A."/>
            <person name="Suzuki Y."/>
            <person name="Arimoto A."/>
            <person name="Ishii H."/>
            <person name="Satoh N."/>
            <person name="Nishiyama T."/>
            <person name="Hasebe M."/>
            <person name="Maruyama T."/>
            <person name="Minagawa J."/>
            <person name="Obokata J."/>
            <person name="Shigenobu S."/>
        </authorList>
    </citation>
    <scope>NUCLEOTIDE SEQUENCE [LARGE SCALE GENOMIC DNA]</scope>
</reference>
<sequence>MRYLIAIVESKDSQLHDESCLFQQWRSAVASSTSPQILADDHRINGWSHLSVAYAETSGVNYRTIKRQEEPAVILLIHGSCPLPQECVVNLRPPGYPDYCQFGRPECKSVAD</sequence>
<comment type="caution">
    <text evidence="1">The sequence shown here is derived from an EMBL/GenBank/DDBJ whole genome shotgun (WGS) entry which is preliminary data.</text>
</comment>
<accession>A0AAV4D4S7</accession>
<dbReference type="AlphaFoldDB" id="A0AAV4D4S7"/>
<name>A0AAV4D4S7_9GAST</name>
<keyword evidence="2" id="KW-1185">Reference proteome</keyword>
<dbReference type="Proteomes" id="UP000735302">
    <property type="component" value="Unassembled WGS sequence"/>
</dbReference>
<evidence type="ECO:0000313" key="2">
    <source>
        <dbReference type="Proteomes" id="UP000735302"/>
    </source>
</evidence>
<proteinExistence type="predicted"/>